<dbReference type="GO" id="GO:0003723">
    <property type="term" value="F:RNA binding"/>
    <property type="evidence" value="ECO:0007669"/>
    <property type="project" value="InterPro"/>
</dbReference>
<organism evidence="3 4">
    <name type="scientific">Aphidius gifuensis</name>
    <name type="common">Parasitoid wasp</name>
    <dbReference type="NCBI Taxonomy" id="684658"/>
    <lineage>
        <taxon>Eukaryota</taxon>
        <taxon>Metazoa</taxon>
        <taxon>Ecdysozoa</taxon>
        <taxon>Arthropoda</taxon>
        <taxon>Hexapoda</taxon>
        <taxon>Insecta</taxon>
        <taxon>Pterygota</taxon>
        <taxon>Neoptera</taxon>
        <taxon>Endopterygota</taxon>
        <taxon>Hymenoptera</taxon>
        <taxon>Apocrita</taxon>
        <taxon>Ichneumonoidea</taxon>
        <taxon>Braconidae</taxon>
        <taxon>Aphidiinae</taxon>
        <taxon>Aphidius</taxon>
    </lineage>
</organism>
<protein>
    <submittedName>
        <fullName evidence="3">Uncharacterized protein</fullName>
    </submittedName>
</protein>
<dbReference type="PANTHER" id="PTHR11240">
    <property type="entry name" value="RIBONUCLEASE T2"/>
    <property type="match status" value="1"/>
</dbReference>
<dbReference type="OrthoDB" id="435754at2759"/>
<evidence type="ECO:0000256" key="2">
    <source>
        <dbReference type="RuleBase" id="RU004328"/>
    </source>
</evidence>
<dbReference type="PANTHER" id="PTHR11240:SF22">
    <property type="entry name" value="RIBONUCLEASE T2"/>
    <property type="match status" value="1"/>
</dbReference>
<dbReference type="GO" id="GO:0033897">
    <property type="term" value="F:ribonuclease T2 activity"/>
    <property type="evidence" value="ECO:0007669"/>
    <property type="project" value="InterPro"/>
</dbReference>
<evidence type="ECO:0000256" key="1">
    <source>
        <dbReference type="ARBA" id="ARBA00007469"/>
    </source>
</evidence>
<dbReference type="Pfam" id="PF00445">
    <property type="entry name" value="Ribonuclease_T2"/>
    <property type="match status" value="1"/>
</dbReference>
<proteinExistence type="inferred from homology"/>
<evidence type="ECO:0000313" key="3">
    <source>
        <dbReference type="EMBL" id="KAF7992862.1"/>
    </source>
</evidence>
<dbReference type="AlphaFoldDB" id="A0A834XUR6"/>
<reference evidence="3 4" key="1">
    <citation type="submission" date="2020-08" db="EMBL/GenBank/DDBJ databases">
        <title>Aphidius gifuensis genome sequencing and assembly.</title>
        <authorList>
            <person name="Du Z."/>
        </authorList>
    </citation>
    <scope>NUCLEOTIDE SEQUENCE [LARGE SCALE GENOMIC DNA]</scope>
    <source>
        <strain evidence="3">YNYX2018</strain>
        <tissue evidence="3">Adults</tissue>
    </source>
</reference>
<comment type="caution">
    <text evidence="3">The sequence shown here is derived from an EMBL/GenBank/DDBJ whole genome shotgun (WGS) entry which is preliminary data.</text>
</comment>
<dbReference type="EMBL" id="JACMRX010000003">
    <property type="protein sequence ID" value="KAF7992862.1"/>
    <property type="molecule type" value="Genomic_DNA"/>
</dbReference>
<dbReference type="Gene3D" id="3.90.730.10">
    <property type="entry name" value="Ribonuclease T2-like"/>
    <property type="match status" value="1"/>
</dbReference>
<accession>A0A834XUR6</accession>
<dbReference type="GO" id="GO:0006401">
    <property type="term" value="P:RNA catabolic process"/>
    <property type="evidence" value="ECO:0007669"/>
    <property type="project" value="TreeGrafter"/>
</dbReference>
<dbReference type="InterPro" id="IPR036430">
    <property type="entry name" value="RNase_T2-like_sf"/>
</dbReference>
<dbReference type="GO" id="GO:0005576">
    <property type="term" value="C:extracellular region"/>
    <property type="evidence" value="ECO:0007669"/>
    <property type="project" value="TreeGrafter"/>
</dbReference>
<comment type="similarity">
    <text evidence="1 2">Belongs to the RNase T2 family.</text>
</comment>
<name>A0A834XUR6_APHGI</name>
<dbReference type="Proteomes" id="UP000639338">
    <property type="component" value="Unassembled WGS sequence"/>
</dbReference>
<gene>
    <name evidence="3" type="ORF">HCN44_005206</name>
</gene>
<keyword evidence="4" id="KW-1185">Reference proteome</keyword>
<sequence>MGQRGPVFCKTKFDFNIEKIDTIKDSLKENWTDFHEDDNNDNDYYLWKQEWKKHGSCLVENNHQNTIFGYFKKGIDLLKNYQMKDILKKANIHPGNIYKILHEKKKVYLEEISICMNRDMNFIIDCDGVGTLINSLPNLSLKYLDQTNEEIISPSTNKN</sequence>
<dbReference type="InterPro" id="IPR001568">
    <property type="entry name" value="RNase_T2-like"/>
</dbReference>
<dbReference type="SUPFAM" id="SSF55895">
    <property type="entry name" value="Ribonuclease Rh-like"/>
    <property type="match status" value="1"/>
</dbReference>
<evidence type="ECO:0000313" key="4">
    <source>
        <dbReference type="Proteomes" id="UP000639338"/>
    </source>
</evidence>